<evidence type="ECO:0000313" key="1">
    <source>
        <dbReference type="EMBL" id="AGK96770.1"/>
    </source>
</evidence>
<reference evidence="1 2" key="1">
    <citation type="submission" date="2012-01" db="EMBL/GenBank/DDBJ databases">
        <title>Complete sequence of chromosome of Clostridium pasteurianum BC1.</title>
        <authorList>
            <consortium name="US DOE Joint Genome Institute"/>
            <person name="Lucas S."/>
            <person name="Han J."/>
            <person name="Lapidus A."/>
            <person name="Cheng J.-F."/>
            <person name="Goodwin L."/>
            <person name="Pitluck S."/>
            <person name="Peters L."/>
            <person name="Mikhailova N."/>
            <person name="Teshima H."/>
            <person name="Detter J.C."/>
            <person name="Han C."/>
            <person name="Tapia R."/>
            <person name="Land M."/>
            <person name="Hauser L."/>
            <person name="Kyrpides N."/>
            <person name="Ivanova N."/>
            <person name="Pagani I."/>
            <person name="Dunn J."/>
            <person name="Taghavi S."/>
            <person name="Francis A."/>
            <person name="van der Lelie D."/>
            <person name="Woyke T."/>
        </authorList>
    </citation>
    <scope>NUCLEOTIDE SEQUENCE [LARGE SCALE GENOMIC DNA]</scope>
    <source>
        <strain evidence="1 2">BC1</strain>
    </source>
</reference>
<dbReference type="OrthoDB" id="2838806at2"/>
<gene>
    <name evidence="1" type="ORF">Clopa_1870</name>
</gene>
<sequence>MENFSQDELKIWEYCENRWDFYKQKDGGYYPSKHDDVVLNEVADKFNISAKEVKCIFNKVSYDKAQDQIKGMTQEQIKNELEKVVRNNKETPWGKGLDLR</sequence>
<dbReference type="eggNOG" id="ENOG50348BZ">
    <property type="taxonomic scope" value="Bacteria"/>
</dbReference>
<dbReference type="HOGENOM" id="CLU_2341861_0_0_9"/>
<dbReference type="KEGG" id="cpas:Clopa_1870"/>
<dbReference type="PATRIC" id="fig|86416.3.peg.1842"/>
<dbReference type="Proteomes" id="UP000013523">
    <property type="component" value="Chromosome"/>
</dbReference>
<name>R4KAV8_CLOPA</name>
<evidence type="ECO:0000313" key="2">
    <source>
        <dbReference type="Proteomes" id="UP000013523"/>
    </source>
</evidence>
<dbReference type="EMBL" id="CP003261">
    <property type="protein sequence ID" value="AGK96770.1"/>
    <property type="molecule type" value="Genomic_DNA"/>
</dbReference>
<accession>R4KAV8</accession>
<proteinExistence type="predicted"/>
<keyword evidence="2" id="KW-1185">Reference proteome</keyword>
<organism evidence="1 2">
    <name type="scientific">Clostridium pasteurianum BC1</name>
    <dbReference type="NCBI Taxonomy" id="86416"/>
    <lineage>
        <taxon>Bacteria</taxon>
        <taxon>Bacillati</taxon>
        <taxon>Bacillota</taxon>
        <taxon>Clostridia</taxon>
        <taxon>Eubacteriales</taxon>
        <taxon>Clostridiaceae</taxon>
        <taxon>Clostridium</taxon>
    </lineage>
</organism>
<dbReference type="RefSeq" id="WP_015615088.1">
    <property type="nucleotide sequence ID" value="NC_021182.1"/>
</dbReference>
<dbReference type="STRING" id="86416.Clopa_1870"/>
<protein>
    <submittedName>
        <fullName evidence="1">Uncharacterized protein</fullName>
    </submittedName>
</protein>
<dbReference type="AlphaFoldDB" id="R4KAV8"/>